<keyword evidence="2" id="KW-1185">Reference proteome</keyword>
<organism evidence="1 2">
    <name type="scientific">Anaerostipes amylophilus</name>
    <dbReference type="NCBI Taxonomy" id="2981779"/>
    <lineage>
        <taxon>Bacteria</taxon>
        <taxon>Bacillati</taxon>
        <taxon>Bacillota</taxon>
        <taxon>Clostridia</taxon>
        <taxon>Lachnospirales</taxon>
        <taxon>Lachnospiraceae</taxon>
        <taxon>Anaerostipes</taxon>
    </lineage>
</organism>
<proteinExistence type="predicted"/>
<dbReference type="Proteomes" id="UP001482154">
    <property type="component" value="Unassembled WGS sequence"/>
</dbReference>
<dbReference type="RefSeq" id="WP_349111097.1">
    <property type="nucleotide sequence ID" value="NZ_JBBNIN010000013.1"/>
</dbReference>
<name>A0ABV1IVW9_9FIRM</name>
<gene>
    <name evidence="1" type="ORF">AAAU51_09300</name>
</gene>
<reference evidence="1 2" key="1">
    <citation type="submission" date="2024-04" db="EMBL/GenBank/DDBJ databases">
        <title>Human intestinal bacterial collection.</title>
        <authorList>
            <person name="Pauvert C."/>
            <person name="Hitch T.C.A."/>
            <person name="Clavel T."/>
        </authorList>
    </citation>
    <scope>NUCLEOTIDE SEQUENCE [LARGE SCALE GENOMIC DNA]</scope>
    <source>
        <strain evidence="1 2">CLA-AA-H249</strain>
    </source>
</reference>
<dbReference type="EMBL" id="JBBNIN010000013">
    <property type="protein sequence ID" value="MEQ2711369.1"/>
    <property type="molecule type" value="Genomic_DNA"/>
</dbReference>
<sequence length="91" mass="10408">MIDGNGLTKKDIHCMARIIQSSVFAKGQIFYGCQYCKYWNDGCEEYVNSKAKSGEFHYDVIMKKLQQITGLDMGLNASNLPEKFKERSTNQ</sequence>
<evidence type="ECO:0000313" key="1">
    <source>
        <dbReference type="EMBL" id="MEQ2711369.1"/>
    </source>
</evidence>
<protein>
    <submittedName>
        <fullName evidence="1">Uncharacterized protein</fullName>
    </submittedName>
</protein>
<evidence type="ECO:0000313" key="2">
    <source>
        <dbReference type="Proteomes" id="UP001482154"/>
    </source>
</evidence>
<accession>A0ABV1IVW9</accession>
<comment type="caution">
    <text evidence="1">The sequence shown here is derived from an EMBL/GenBank/DDBJ whole genome shotgun (WGS) entry which is preliminary data.</text>
</comment>